<proteinExistence type="predicted"/>
<sequence>MKVTIFTRFWMCCVLFAASVVNSLAADRLVIIGDAVWGGWSISDGIIMSSTSNDVWKATTHLEADKGFKFLTTNDFGGLEYRAGDSDVTLAVDEATNLVSSED</sequence>
<organism evidence="1">
    <name type="scientific">human gut metagenome</name>
    <dbReference type="NCBI Taxonomy" id="408170"/>
    <lineage>
        <taxon>unclassified sequences</taxon>
        <taxon>metagenomes</taxon>
        <taxon>organismal metagenomes</taxon>
    </lineage>
</organism>
<accession>K1SKY6</accession>
<evidence type="ECO:0000313" key="1">
    <source>
        <dbReference type="EMBL" id="EKC61287.1"/>
    </source>
</evidence>
<dbReference type="EMBL" id="AJWZ01005901">
    <property type="protein sequence ID" value="EKC61287.1"/>
    <property type="molecule type" value="Genomic_DNA"/>
</dbReference>
<protein>
    <submittedName>
        <fullName evidence="1">Uncharacterized protein</fullName>
    </submittedName>
</protein>
<feature type="non-terminal residue" evidence="1">
    <location>
        <position position="103"/>
    </location>
</feature>
<dbReference type="SUPFAM" id="SSF49452">
    <property type="entry name" value="Starch-binding domain-like"/>
    <property type="match status" value="1"/>
</dbReference>
<dbReference type="InterPro" id="IPR013784">
    <property type="entry name" value="Carb-bd-like_fold"/>
</dbReference>
<dbReference type="AlphaFoldDB" id="K1SKY6"/>
<gene>
    <name evidence="1" type="ORF">OBE_08557</name>
</gene>
<dbReference type="Gene3D" id="2.60.40.3620">
    <property type="match status" value="1"/>
</dbReference>
<dbReference type="GO" id="GO:0030246">
    <property type="term" value="F:carbohydrate binding"/>
    <property type="evidence" value="ECO:0007669"/>
    <property type="project" value="InterPro"/>
</dbReference>
<comment type="caution">
    <text evidence="1">The sequence shown here is derived from an EMBL/GenBank/DDBJ whole genome shotgun (WGS) entry which is preliminary data.</text>
</comment>
<name>K1SKY6_9ZZZZ</name>
<reference evidence="1" key="1">
    <citation type="journal article" date="2013" name="Environ. Microbiol.">
        <title>Microbiota from the distal guts of lean and obese adolescents exhibit partial functional redundancy besides clear differences in community structure.</title>
        <authorList>
            <person name="Ferrer M."/>
            <person name="Ruiz A."/>
            <person name="Lanza F."/>
            <person name="Haange S.B."/>
            <person name="Oberbach A."/>
            <person name="Till H."/>
            <person name="Bargiela R."/>
            <person name="Campoy C."/>
            <person name="Segura M.T."/>
            <person name="Richter M."/>
            <person name="von Bergen M."/>
            <person name="Seifert J."/>
            <person name="Suarez A."/>
        </authorList>
    </citation>
    <scope>NUCLEOTIDE SEQUENCE</scope>
</reference>